<keyword evidence="10" id="KW-0472">Membrane</keyword>
<keyword evidence="9" id="KW-0902">Two-component regulatory system</keyword>
<keyword evidence="7" id="KW-0067">ATP-binding</keyword>
<keyword evidence="3" id="KW-0808">Transferase</keyword>
<dbReference type="EMBL" id="BARU01005927">
    <property type="protein sequence ID" value="GAH43219.1"/>
    <property type="molecule type" value="Genomic_DNA"/>
</dbReference>
<protein>
    <recommendedName>
        <fullName evidence="11">Sensor protein KdpD transmembrane domain-containing protein</fullName>
    </recommendedName>
</protein>
<evidence type="ECO:0000256" key="5">
    <source>
        <dbReference type="ARBA" id="ARBA00022741"/>
    </source>
</evidence>
<keyword evidence="8" id="KW-1133">Transmembrane helix</keyword>
<feature type="non-terminal residue" evidence="12">
    <location>
        <position position="33"/>
    </location>
</feature>
<reference evidence="12" key="1">
    <citation type="journal article" date="2014" name="Front. Microbiol.">
        <title>High frequency of phylogenetically diverse reductive dehalogenase-homologous genes in deep subseafloor sedimentary metagenomes.</title>
        <authorList>
            <person name="Kawai M."/>
            <person name="Futagami T."/>
            <person name="Toyoda A."/>
            <person name="Takaki Y."/>
            <person name="Nishi S."/>
            <person name="Hori S."/>
            <person name="Arai W."/>
            <person name="Tsubouchi T."/>
            <person name="Morono Y."/>
            <person name="Uchiyama I."/>
            <person name="Ito T."/>
            <person name="Fujiyama A."/>
            <person name="Inagaki F."/>
            <person name="Takami H."/>
        </authorList>
    </citation>
    <scope>NUCLEOTIDE SEQUENCE</scope>
    <source>
        <strain evidence="12">Expedition CK06-06</strain>
    </source>
</reference>
<evidence type="ECO:0000256" key="3">
    <source>
        <dbReference type="ARBA" id="ARBA00022679"/>
    </source>
</evidence>
<comment type="subcellular location">
    <subcellularLocation>
        <location evidence="1">Membrane</location>
        <topology evidence="1">Multi-pass membrane protein</topology>
    </subcellularLocation>
</comment>
<dbReference type="GO" id="GO:0005524">
    <property type="term" value="F:ATP binding"/>
    <property type="evidence" value="ECO:0007669"/>
    <property type="project" value="UniProtKB-KW"/>
</dbReference>
<keyword evidence="2" id="KW-0597">Phosphoprotein</keyword>
<dbReference type="InterPro" id="IPR038318">
    <property type="entry name" value="KdpD_sf"/>
</dbReference>
<evidence type="ECO:0000256" key="7">
    <source>
        <dbReference type="ARBA" id="ARBA00022840"/>
    </source>
</evidence>
<dbReference type="AlphaFoldDB" id="X1GNL4"/>
<evidence type="ECO:0000256" key="4">
    <source>
        <dbReference type="ARBA" id="ARBA00022692"/>
    </source>
</evidence>
<evidence type="ECO:0000256" key="1">
    <source>
        <dbReference type="ARBA" id="ARBA00004141"/>
    </source>
</evidence>
<sequence>MFLTAIVVIAVRFGLWPSLLASVVSALCYNFFF</sequence>
<dbReference type="Gene3D" id="1.20.120.620">
    <property type="entry name" value="Backbone structure of the membrane domain of e. Coli histidine kinase receptor kdpd"/>
    <property type="match status" value="1"/>
</dbReference>
<evidence type="ECO:0000313" key="12">
    <source>
        <dbReference type="EMBL" id="GAH43219.1"/>
    </source>
</evidence>
<dbReference type="GO" id="GO:0000160">
    <property type="term" value="P:phosphorelay signal transduction system"/>
    <property type="evidence" value="ECO:0007669"/>
    <property type="project" value="UniProtKB-KW"/>
</dbReference>
<dbReference type="InterPro" id="IPR025201">
    <property type="entry name" value="KdpD_TM"/>
</dbReference>
<organism evidence="12">
    <name type="scientific">marine sediment metagenome</name>
    <dbReference type="NCBI Taxonomy" id="412755"/>
    <lineage>
        <taxon>unclassified sequences</taxon>
        <taxon>metagenomes</taxon>
        <taxon>ecological metagenomes</taxon>
    </lineage>
</organism>
<evidence type="ECO:0000256" key="6">
    <source>
        <dbReference type="ARBA" id="ARBA00022777"/>
    </source>
</evidence>
<keyword evidence="6" id="KW-0418">Kinase</keyword>
<evidence type="ECO:0000259" key="11">
    <source>
        <dbReference type="Pfam" id="PF13493"/>
    </source>
</evidence>
<gene>
    <name evidence="12" type="ORF">S03H2_11632</name>
</gene>
<evidence type="ECO:0000256" key="9">
    <source>
        <dbReference type="ARBA" id="ARBA00023012"/>
    </source>
</evidence>
<evidence type="ECO:0000256" key="2">
    <source>
        <dbReference type="ARBA" id="ARBA00022553"/>
    </source>
</evidence>
<comment type="caution">
    <text evidence="12">The sequence shown here is derived from an EMBL/GenBank/DDBJ whole genome shotgun (WGS) entry which is preliminary data.</text>
</comment>
<proteinExistence type="predicted"/>
<feature type="domain" description="Sensor protein KdpD transmembrane" evidence="11">
    <location>
        <begin position="1"/>
        <end position="33"/>
    </location>
</feature>
<evidence type="ECO:0000256" key="8">
    <source>
        <dbReference type="ARBA" id="ARBA00022989"/>
    </source>
</evidence>
<dbReference type="Pfam" id="PF13493">
    <property type="entry name" value="DUF4118"/>
    <property type="match status" value="1"/>
</dbReference>
<accession>X1GNL4</accession>
<dbReference type="GO" id="GO:0016020">
    <property type="term" value="C:membrane"/>
    <property type="evidence" value="ECO:0007669"/>
    <property type="project" value="UniProtKB-SubCell"/>
</dbReference>
<keyword evidence="5" id="KW-0547">Nucleotide-binding</keyword>
<keyword evidence="4" id="KW-0812">Transmembrane</keyword>
<name>X1GNL4_9ZZZZ</name>
<dbReference type="GO" id="GO:0016301">
    <property type="term" value="F:kinase activity"/>
    <property type="evidence" value="ECO:0007669"/>
    <property type="project" value="UniProtKB-KW"/>
</dbReference>
<evidence type="ECO:0000256" key="10">
    <source>
        <dbReference type="ARBA" id="ARBA00023136"/>
    </source>
</evidence>